<dbReference type="Proteomes" id="UP000198838">
    <property type="component" value="Unassembled WGS sequence"/>
</dbReference>
<keyword evidence="1" id="KW-1133">Transmembrane helix</keyword>
<dbReference type="EMBL" id="FOJY01000009">
    <property type="protein sequence ID" value="SFB09542.1"/>
    <property type="molecule type" value="Genomic_DNA"/>
</dbReference>
<proteinExistence type="predicted"/>
<feature type="transmembrane region" description="Helical" evidence="1">
    <location>
        <begin position="272"/>
        <end position="291"/>
    </location>
</feature>
<reference evidence="2 3" key="1">
    <citation type="submission" date="2016-10" db="EMBL/GenBank/DDBJ databases">
        <authorList>
            <person name="de Groot N.N."/>
        </authorList>
    </citation>
    <scope>NUCLEOTIDE SEQUENCE [LARGE SCALE GENOMIC DNA]</scope>
    <source>
        <strain evidence="2 3">DSM 5522</strain>
    </source>
</reference>
<keyword evidence="3" id="KW-1185">Reference proteome</keyword>
<keyword evidence="1" id="KW-0472">Membrane</keyword>
<sequence length="458" mass="53571">MEKFINNLSGKIYEKFFVKYIFKNDFVKNDSLFSKLKILKPEKSTEELKKDFICGKLNLVLKILLITFLLSFMALLGGIVSSKVEGNKIERGDYGEDSEEYNLKLYDEKSKKYHDIDFYVSSKSYSEKEFEKLCKQNEKAIIKKFIGENKDKNHINKKVEFFDTIMDGLFEVTFSLEDFELLDSQGNIEEEKVGEKGKKTKVYVTLDYEEFSYNFDFEITVFKPESDSVGGFLKKIKSQLLKEDSSSKSNSYFSLPKKSGDNNLKWKEPLDFTWVKIFILGIVLSIAVYIAKNKEIERQMEFRKRQMLIDYPEIVSKITIFLSLGLSVPTIWKNIIKEYEIQRKNGREVRYAYEEMLISFYEMEKGMSLPEALERFGRRCQIHQYIKLSALISQNLRIGSKEIKKLLSKEVIDSFEMRKNLARKTGEEASTKLLIPMVMMLMVVMIIIVVPAFMSFNL</sequence>
<dbReference type="OrthoDB" id="9793966at2"/>
<evidence type="ECO:0000313" key="3">
    <source>
        <dbReference type="Proteomes" id="UP000198838"/>
    </source>
</evidence>
<evidence type="ECO:0000256" key="1">
    <source>
        <dbReference type="SAM" id="Phobius"/>
    </source>
</evidence>
<name>A0A1I0Y8M3_9FIRM</name>
<gene>
    <name evidence="2" type="ORF">SAMN05216249_10922</name>
</gene>
<keyword evidence="1" id="KW-0812">Transmembrane</keyword>
<organism evidence="2 3">
    <name type="scientific">Acetitomaculum ruminis DSM 5522</name>
    <dbReference type="NCBI Taxonomy" id="1120918"/>
    <lineage>
        <taxon>Bacteria</taxon>
        <taxon>Bacillati</taxon>
        <taxon>Bacillota</taxon>
        <taxon>Clostridia</taxon>
        <taxon>Lachnospirales</taxon>
        <taxon>Lachnospiraceae</taxon>
        <taxon>Acetitomaculum</taxon>
    </lineage>
</organism>
<evidence type="ECO:0008006" key="4">
    <source>
        <dbReference type="Google" id="ProtNLM"/>
    </source>
</evidence>
<evidence type="ECO:0000313" key="2">
    <source>
        <dbReference type="EMBL" id="SFB09542.1"/>
    </source>
</evidence>
<feature type="transmembrane region" description="Helical" evidence="1">
    <location>
        <begin position="59"/>
        <end position="80"/>
    </location>
</feature>
<feature type="transmembrane region" description="Helical" evidence="1">
    <location>
        <begin position="433"/>
        <end position="454"/>
    </location>
</feature>
<dbReference type="STRING" id="1120918.SAMN05216249_10922"/>
<dbReference type="AlphaFoldDB" id="A0A1I0Y8M3"/>
<accession>A0A1I0Y8M3</accession>
<dbReference type="RefSeq" id="WP_092872185.1">
    <property type="nucleotide sequence ID" value="NZ_FOJY01000009.1"/>
</dbReference>
<protein>
    <recommendedName>
        <fullName evidence="4">Type II secretion system (T2SS), protein F</fullName>
    </recommendedName>
</protein>